<dbReference type="SUPFAM" id="SSF69065">
    <property type="entry name" value="RNase III domain-like"/>
    <property type="match status" value="1"/>
</dbReference>
<protein>
    <submittedName>
        <fullName evidence="1">Uncharacterized protein</fullName>
    </submittedName>
</protein>
<evidence type="ECO:0000313" key="1">
    <source>
        <dbReference type="EMBL" id="GIZ41922.1"/>
    </source>
</evidence>
<dbReference type="RefSeq" id="XP_044656409.1">
    <property type="nucleotide sequence ID" value="XM_044800474.1"/>
</dbReference>
<dbReference type="Gene3D" id="1.10.1520.10">
    <property type="entry name" value="Ribonuclease III domain"/>
    <property type="match status" value="1"/>
</dbReference>
<evidence type="ECO:0000313" key="2">
    <source>
        <dbReference type="Proteomes" id="UP000825890"/>
    </source>
</evidence>
<dbReference type="Proteomes" id="UP000825890">
    <property type="component" value="Unassembled WGS sequence"/>
</dbReference>
<dbReference type="InterPro" id="IPR036389">
    <property type="entry name" value="RNase_III_sf"/>
</dbReference>
<dbReference type="GO" id="GO:0004525">
    <property type="term" value="F:ribonuclease III activity"/>
    <property type="evidence" value="ECO:0007669"/>
    <property type="project" value="InterPro"/>
</dbReference>
<name>A0A9P3CEU5_9PEZI</name>
<keyword evidence="2" id="KW-1185">Reference proteome</keyword>
<dbReference type="EMBL" id="BOLY01000003">
    <property type="protein sequence ID" value="GIZ41922.1"/>
    <property type="molecule type" value="Genomic_DNA"/>
</dbReference>
<dbReference type="GeneID" id="68290782"/>
<reference evidence="1 2" key="1">
    <citation type="submission" date="2021-01" db="EMBL/GenBank/DDBJ databases">
        <title>Cercospora kikuchii MAFF 305040 whole genome shotgun sequence.</title>
        <authorList>
            <person name="Kashiwa T."/>
            <person name="Suzuki T."/>
        </authorList>
    </citation>
    <scope>NUCLEOTIDE SEQUENCE [LARGE SCALE GENOMIC DNA]</scope>
    <source>
        <strain evidence="1 2">MAFF 305040</strain>
    </source>
</reference>
<proteinExistence type="predicted"/>
<dbReference type="GO" id="GO:0006396">
    <property type="term" value="P:RNA processing"/>
    <property type="evidence" value="ECO:0007669"/>
    <property type="project" value="InterPro"/>
</dbReference>
<gene>
    <name evidence="1" type="ORF">CKM354_000520700</name>
</gene>
<sequence>MALTNGNGVWPAPLIDDTHHAQVQNVDIRTGTIAFDNGVKYQFRKPELLRMAVTVKYTPPDVAPGDPMPINNICIARTGDGFLSAILGKGWARQGFPHGMWNQRSALHLITSTNKVEDEYKIWYEFGMNMNSYQTYYCDATELTPFLYVLGVRPGSIAAMEFWASWEGRKAKATSIEAIIGAVELDSDSEAVTKVVMRHMGFYWPENPYQANTMQAAIGTLRGLGIIGKREE</sequence>
<organism evidence="1 2">
    <name type="scientific">Cercospora kikuchii</name>
    <dbReference type="NCBI Taxonomy" id="84275"/>
    <lineage>
        <taxon>Eukaryota</taxon>
        <taxon>Fungi</taxon>
        <taxon>Dikarya</taxon>
        <taxon>Ascomycota</taxon>
        <taxon>Pezizomycotina</taxon>
        <taxon>Dothideomycetes</taxon>
        <taxon>Dothideomycetidae</taxon>
        <taxon>Mycosphaerellales</taxon>
        <taxon>Mycosphaerellaceae</taxon>
        <taxon>Cercospora</taxon>
    </lineage>
</organism>
<comment type="caution">
    <text evidence="1">The sequence shown here is derived from an EMBL/GenBank/DDBJ whole genome shotgun (WGS) entry which is preliminary data.</text>
</comment>
<dbReference type="OrthoDB" id="3630217at2759"/>
<dbReference type="AlphaFoldDB" id="A0A9P3CEU5"/>
<accession>A0A9P3CEU5</accession>